<feature type="transmembrane region" description="Helical" evidence="1">
    <location>
        <begin position="88"/>
        <end position="113"/>
    </location>
</feature>
<dbReference type="Proteomes" id="UP001216674">
    <property type="component" value="Unassembled WGS sequence"/>
</dbReference>
<evidence type="ECO:0000256" key="1">
    <source>
        <dbReference type="SAM" id="Phobius"/>
    </source>
</evidence>
<reference evidence="2 3" key="1">
    <citation type="submission" date="2023-03" db="EMBL/GenBank/DDBJ databases">
        <title>Draft assemblies of triclosan tolerant bacteria isolated from returned activated sludge.</title>
        <authorList>
            <person name="Van Hamelsveld S."/>
        </authorList>
    </citation>
    <scope>NUCLEOTIDE SEQUENCE [LARGE SCALE GENOMIC DNA]</scope>
    <source>
        <strain evidence="2 3">GW210010_S58</strain>
    </source>
</reference>
<comment type="caution">
    <text evidence="2">The sequence shown here is derived from an EMBL/GenBank/DDBJ whole genome shotgun (WGS) entry which is preliminary data.</text>
</comment>
<evidence type="ECO:0000313" key="2">
    <source>
        <dbReference type="EMBL" id="MDF3831809.1"/>
    </source>
</evidence>
<organism evidence="2 3">
    <name type="scientific">Cupriavidus basilensis</name>
    <dbReference type="NCBI Taxonomy" id="68895"/>
    <lineage>
        <taxon>Bacteria</taxon>
        <taxon>Pseudomonadati</taxon>
        <taxon>Pseudomonadota</taxon>
        <taxon>Betaproteobacteria</taxon>
        <taxon>Burkholderiales</taxon>
        <taxon>Burkholderiaceae</taxon>
        <taxon>Cupriavidus</taxon>
    </lineage>
</organism>
<gene>
    <name evidence="2" type="ORF">P3W85_02375</name>
</gene>
<proteinExistence type="predicted"/>
<keyword evidence="1" id="KW-0812">Transmembrane</keyword>
<keyword evidence="3" id="KW-1185">Reference proteome</keyword>
<evidence type="ECO:0000313" key="3">
    <source>
        <dbReference type="Proteomes" id="UP001216674"/>
    </source>
</evidence>
<dbReference type="EMBL" id="JARJLM010000036">
    <property type="protein sequence ID" value="MDF3831809.1"/>
    <property type="molecule type" value="Genomic_DNA"/>
</dbReference>
<dbReference type="RefSeq" id="WP_276263582.1">
    <property type="nucleotide sequence ID" value="NZ_JARJLM010000036.1"/>
</dbReference>
<accession>A0ABT6AGU4</accession>
<keyword evidence="1" id="KW-0472">Membrane</keyword>
<sequence>MIGFMRISRAAGDLIRPMGTVSGDLANKPLLDAGDRQALECAFGQDRGSRAEDRDADPYPGTRDWRLTGAGFAFASRDVPAFACHCGLLAMLLVCSDVIIGFTISWCFSSVLFRTGVSK</sequence>
<keyword evidence="1" id="KW-1133">Transmembrane helix</keyword>
<protein>
    <submittedName>
        <fullName evidence="2">Uncharacterized protein</fullName>
    </submittedName>
</protein>
<name>A0ABT6AGU4_9BURK</name>